<dbReference type="NCBIfam" id="TIGR04183">
    <property type="entry name" value="Por_Secre_tail"/>
    <property type="match status" value="1"/>
</dbReference>
<dbReference type="CDD" id="cd00146">
    <property type="entry name" value="PKD"/>
    <property type="match status" value="1"/>
</dbReference>
<dbReference type="Gene3D" id="2.60.120.260">
    <property type="entry name" value="Galactose-binding domain-like"/>
    <property type="match status" value="1"/>
</dbReference>
<evidence type="ECO:0000259" key="10">
    <source>
        <dbReference type="PROSITE" id="PS50093"/>
    </source>
</evidence>
<dbReference type="RefSeq" id="WP_198074339.1">
    <property type="nucleotide sequence ID" value="NZ_JAEDAE010000001.1"/>
</dbReference>
<dbReference type="InterPro" id="IPR013783">
    <property type="entry name" value="Ig-like_fold"/>
</dbReference>
<keyword evidence="3" id="KW-0479">Metal-binding</keyword>
<gene>
    <name evidence="11" type="ORF">I7X13_03270</name>
</gene>
<sequence length="738" mass="78097">MLKKLIPTALTLALALNGLSASAQNTVNERSPNWCGAVAEQERYFVEHPGAREAQRAMYKQLEAMAATQQNKTSYVTDVTIPVVVHIIHAGGSDNISDRQINSAIDQLNIDYQKLNADTANTVPAFRARAAAIGFRFRLAKKDPNGNCTNGITRHYAPSLVNDDQSGAVQSLVIWDRQRYLNIWIVSSIGTPSAGGIVLGYSNLPQNSTAQRDGFVARGDWFGNTGTSSPARAQSRTATHEIGHYFGLSHPWGQTNNPGTGNCSGDDGVADTPTTDGTFNCDLTYSPCTDPATGQRILANVQNIMDYAACPTMFTQGQKTLMRNVLATRPERTGLTTQANLIATGTNDGYVAPASCAPVAAFAVASGSSTSVCINTPVTLNDYSYNFSSGGGALTYSWSFPGGTPATATGSTVSVSYAAAGFYPVTETVSNSAGNSTSTVTNYIRVEGPTGGETAPYTESFENASFPNLFADPTLRNYTSSGFTSAGVAAPNYRWVRQANVPAATGTGYLIVQDRVIPAGATSQLITPNINLASVPRPATLSFSRSFALRSLASNEQLRISFSNDCGVNWSTPAVLNVTDLTTQGLTPIDGFVPTSSADWQTTTVAIPAQFQGSGLFKVRFQMVNGTTAGNNFFFDNLRIAGPLATKADALASRGISVYPNPMTNETAVHLNLTAATQVAVRLTDVLGRNVVSQPAKMYGAGQQTVSLQSAGHALKAGMYVVHISLDGETFTSKLNVE</sequence>
<dbReference type="SUPFAM" id="SSF55486">
    <property type="entry name" value="Metalloproteases ('zincins'), catalytic domain"/>
    <property type="match status" value="1"/>
</dbReference>
<name>A0ABS0Q345_9BACT</name>
<feature type="domain" description="PKD" evidence="10">
    <location>
        <begin position="384"/>
        <end position="447"/>
    </location>
</feature>
<reference evidence="11 12" key="1">
    <citation type="submission" date="2020-12" db="EMBL/GenBank/DDBJ databases">
        <title>Hymenobacter sp.</title>
        <authorList>
            <person name="Kim M.K."/>
        </authorList>
    </citation>
    <scope>NUCLEOTIDE SEQUENCE [LARGE SCALE GENOMIC DNA]</scope>
    <source>
        <strain evidence="11 12">BT442</strain>
    </source>
</reference>
<comment type="similarity">
    <text evidence="1">Belongs to the peptidase M43B family.</text>
</comment>
<protein>
    <submittedName>
        <fullName evidence="11">T9SS type A sorting domain-containing protein</fullName>
    </submittedName>
</protein>
<dbReference type="Gene3D" id="2.60.40.10">
    <property type="entry name" value="Immunoglobulins"/>
    <property type="match status" value="1"/>
</dbReference>
<dbReference type="SMART" id="SM00089">
    <property type="entry name" value="PKD"/>
    <property type="match status" value="1"/>
</dbReference>
<comment type="caution">
    <text evidence="11">The sequence shown here is derived from an EMBL/GenBank/DDBJ whole genome shotgun (WGS) entry which is preliminary data.</text>
</comment>
<evidence type="ECO:0000313" key="12">
    <source>
        <dbReference type="Proteomes" id="UP000625631"/>
    </source>
</evidence>
<evidence type="ECO:0000256" key="2">
    <source>
        <dbReference type="ARBA" id="ARBA00022670"/>
    </source>
</evidence>
<evidence type="ECO:0000256" key="9">
    <source>
        <dbReference type="SAM" id="SignalP"/>
    </source>
</evidence>
<dbReference type="PANTHER" id="PTHR47466:SF1">
    <property type="entry name" value="METALLOPROTEASE MEP1 (AFU_ORTHOLOGUE AFUA_1G07730)-RELATED"/>
    <property type="match status" value="1"/>
</dbReference>
<keyword evidence="6" id="KW-0862">Zinc</keyword>
<evidence type="ECO:0000256" key="6">
    <source>
        <dbReference type="ARBA" id="ARBA00022833"/>
    </source>
</evidence>
<dbReference type="Pfam" id="PF05572">
    <property type="entry name" value="Peptidase_M43"/>
    <property type="match status" value="1"/>
</dbReference>
<evidence type="ECO:0000256" key="5">
    <source>
        <dbReference type="ARBA" id="ARBA00022801"/>
    </source>
</evidence>
<dbReference type="EMBL" id="JAEDAE010000001">
    <property type="protein sequence ID" value="MBH8557053.1"/>
    <property type="molecule type" value="Genomic_DNA"/>
</dbReference>
<keyword evidence="12" id="KW-1185">Reference proteome</keyword>
<dbReference type="PANTHER" id="PTHR47466">
    <property type="match status" value="1"/>
</dbReference>
<dbReference type="InterPro" id="IPR022409">
    <property type="entry name" value="PKD/Chitinase_dom"/>
</dbReference>
<keyword evidence="8" id="KW-1015">Disulfide bond</keyword>
<dbReference type="PROSITE" id="PS50093">
    <property type="entry name" value="PKD"/>
    <property type="match status" value="1"/>
</dbReference>
<dbReference type="Pfam" id="PF18962">
    <property type="entry name" value="Por_Secre_tail"/>
    <property type="match status" value="1"/>
</dbReference>
<dbReference type="Gene3D" id="3.40.390.10">
    <property type="entry name" value="Collagenase (Catalytic Domain)"/>
    <property type="match status" value="1"/>
</dbReference>
<dbReference type="SUPFAM" id="SSF49299">
    <property type="entry name" value="PKD domain"/>
    <property type="match status" value="1"/>
</dbReference>
<keyword evidence="5" id="KW-0378">Hydrolase</keyword>
<keyword evidence="7" id="KW-0482">Metalloprotease</keyword>
<evidence type="ECO:0000256" key="3">
    <source>
        <dbReference type="ARBA" id="ARBA00022723"/>
    </source>
</evidence>
<proteinExistence type="inferred from homology"/>
<feature type="chain" id="PRO_5045485820" evidence="9">
    <location>
        <begin position="24"/>
        <end position="738"/>
    </location>
</feature>
<evidence type="ECO:0000256" key="8">
    <source>
        <dbReference type="ARBA" id="ARBA00023157"/>
    </source>
</evidence>
<dbReference type="InterPro" id="IPR000601">
    <property type="entry name" value="PKD_dom"/>
</dbReference>
<keyword evidence="4 9" id="KW-0732">Signal</keyword>
<dbReference type="InterPro" id="IPR035986">
    <property type="entry name" value="PKD_dom_sf"/>
</dbReference>
<accession>A0ABS0Q345</accession>
<feature type="signal peptide" evidence="9">
    <location>
        <begin position="1"/>
        <end position="23"/>
    </location>
</feature>
<evidence type="ECO:0000256" key="1">
    <source>
        <dbReference type="ARBA" id="ARBA00008721"/>
    </source>
</evidence>
<evidence type="ECO:0000313" key="11">
    <source>
        <dbReference type="EMBL" id="MBH8557053.1"/>
    </source>
</evidence>
<dbReference type="InterPro" id="IPR008754">
    <property type="entry name" value="Peptidase_M43"/>
</dbReference>
<dbReference type="Pfam" id="PF00801">
    <property type="entry name" value="PKD"/>
    <property type="match status" value="1"/>
</dbReference>
<evidence type="ECO:0000256" key="4">
    <source>
        <dbReference type="ARBA" id="ARBA00022729"/>
    </source>
</evidence>
<dbReference type="InterPro" id="IPR024079">
    <property type="entry name" value="MetalloPept_cat_dom_sf"/>
</dbReference>
<dbReference type="Proteomes" id="UP000625631">
    <property type="component" value="Unassembled WGS sequence"/>
</dbReference>
<keyword evidence="2" id="KW-0645">Protease</keyword>
<organism evidence="11 12">
    <name type="scientific">Hymenobacter negativus</name>
    <dbReference type="NCBI Taxonomy" id="2795026"/>
    <lineage>
        <taxon>Bacteria</taxon>
        <taxon>Pseudomonadati</taxon>
        <taxon>Bacteroidota</taxon>
        <taxon>Cytophagia</taxon>
        <taxon>Cytophagales</taxon>
        <taxon>Hymenobacteraceae</taxon>
        <taxon>Hymenobacter</taxon>
    </lineage>
</organism>
<evidence type="ECO:0000256" key="7">
    <source>
        <dbReference type="ARBA" id="ARBA00023049"/>
    </source>
</evidence>
<dbReference type="InterPro" id="IPR026444">
    <property type="entry name" value="Secre_tail"/>
</dbReference>